<dbReference type="InterPro" id="IPR024775">
    <property type="entry name" value="DinB-like"/>
</dbReference>
<dbReference type="AlphaFoldDB" id="A0A7Y9S6D5"/>
<gene>
    <name evidence="2" type="ORF">FHU41_000263</name>
</gene>
<evidence type="ECO:0000313" key="3">
    <source>
        <dbReference type="Proteomes" id="UP000521748"/>
    </source>
</evidence>
<proteinExistence type="predicted"/>
<dbReference type="Pfam" id="PF12867">
    <property type="entry name" value="DinB_2"/>
    <property type="match status" value="1"/>
</dbReference>
<sequence>MAITPDEKDWTWVLERPCPECGFEAGSVTPATAASSLPSLLARWRSVLRRPEVAERPSEERWSSLEYGCHVRDVFEVFNQRLSLMLEEDNPLFDNWDQDQTALDRDYARQDPAEVTVELLAAGSEIADGFAAVRPEQWQRRGQRSNGSAFTVQTLSGYFLHDIVHHLHDVDG</sequence>
<dbReference type="SUPFAM" id="SSF109854">
    <property type="entry name" value="DinB/YfiT-like putative metalloenzymes"/>
    <property type="match status" value="1"/>
</dbReference>
<comment type="caution">
    <text evidence="2">The sequence shown here is derived from an EMBL/GenBank/DDBJ whole genome shotgun (WGS) entry which is preliminary data.</text>
</comment>
<dbReference type="EMBL" id="JACBYQ010000001">
    <property type="protein sequence ID" value="NYE94042.1"/>
    <property type="molecule type" value="Genomic_DNA"/>
</dbReference>
<organism evidence="2 3">
    <name type="scientific">Psychromicrobium silvestre</name>
    <dbReference type="NCBI Taxonomy" id="1645614"/>
    <lineage>
        <taxon>Bacteria</taxon>
        <taxon>Bacillati</taxon>
        <taxon>Actinomycetota</taxon>
        <taxon>Actinomycetes</taxon>
        <taxon>Micrococcales</taxon>
        <taxon>Micrococcaceae</taxon>
        <taxon>Psychromicrobium</taxon>
    </lineage>
</organism>
<evidence type="ECO:0000259" key="1">
    <source>
        <dbReference type="Pfam" id="PF12867"/>
    </source>
</evidence>
<dbReference type="Gene3D" id="1.20.120.450">
    <property type="entry name" value="dinb family like domain"/>
    <property type="match status" value="1"/>
</dbReference>
<dbReference type="Proteomes" id="UP000521748">
    <property type="component" value="Unassembled WGS sequence"/>
</dbReference>
<reference evidence="2 3" key="1">
    <citation type="submission" date="2020-07" db="EMBL/GenBank/DDBJ databases">
        <title>Sequencing the genomes of 1000 actinobacteria strains.</title>
        <authorList>
            <person name="Klenk H.-P."/>
        </authorList>
    </citation>
    <scope>NUCLEOTIDE SEQUENCE [LARGE SCALE GENOMIC DNA]</scope>
    <source>
        <strain evidence="2 3">DSM 102047</strain>
    </source>
</reference>
<dbReference type="RefSeq" id="WP_179387857.1">
    <property type="nucleotide sequence ID" value="NZ_JACBYQ010000001.1"/>
</dbReference>
<accession>A0A7Y9S6D5</accession>
<protein>
    <recommendedName>
        <fullName evidence="1">DinB-like domain-containing protein</fullName>
    </recommendedName>
</protein>
<keyword evidence="3" id="KW-1185">Reference proteome</keyword>
<dbReference type="InterPro" id="IPR034660">
    <property type="entry name" value="DinB/YfiT-like"/>
</dbReference>
<feature type="domain" description="DinB-like" evidence="1">
    <location>
        <begin position="52"/>
        <end position="168"/>
    </location>
</feature>
<evidence type="ECO:0000313" key="2">
    <source>
        <dbReference type="EMBL" id="NYE94042.1"/>
    </source>
</evidence>
<name>A0A7Y9S6D5_9MICC</name>